<evidence type="ECO:0000313" key="5">
    <source>
        <dbReference type="EMBL" id="GBP27805.1"/>
    </source>
</evidence>
<dbReference type="PROSITE" id="PS51253">
    <property type="entry name" value="HTH_CENPB"/>
    <property type="match status" value="1"/>
</dbReference>
<dbReference type="Gene3D" id="1.10.10.60">
    <property type="entry name" value="Homeodomain-like"/>
    <property type="match status" value="1"/>
</dbReference>
<dbReference type="EMBL" id="BGZK01000199">
    <property type="protein sequence ID" value="GBP27805.1"/>
    <property type="molecule type" value="Genomic_DNA"/>
</dbReference>
<keyword evidence="2" id="KW-0238">DNA-binding</keyword>
<dbReference type="OrthoDB" id="125347at2759"/>
<dbReference type="SMART" id="SM00674">
    <property type="entry name" value="CENPB"/>
    <property type="match status" value="1"/>
</dbReference>
<evidence type="ECO:0000259" key="4">
    <source>
        <dbReference type="PROSITE" id="PS51253"/>
    </source>
</evidence>
<feature type="region of interest" description="Disordered" evidence="3">
    <location>
        <begin position="19"/>
        <end position="38"/>
    </location>
</feature>
<proteinExistence type="predicted"/>
<feature type="domain" description="HTH CENPB-type" evidence="4">
    <location>
        <begin position="31"/>
        <end position="101"/>
    </location>
</feature>
<reference evidence="5 6" key="1">
    <citation type="journal article" date="2019" name="Commun. Biol.">
        <title>The bagworm genome reveals a unique fibroin gene that provides high tensile strength.</title>
        <authorList>
            <person name="Kono N."/>
            <person name="Nakamura H."/>
            <person name="Ohtoshi R."/>
            <person name="Tomita M."/>
            <person name="Numata K."/>
            <person name="Arakawa K."/>
        </authorList>
    </citation>
    <scope>NUCLEOTIDE SEQUENCE [LARGE SCALE GENOMIC DNA]</scope>
</reference>
<keyword evidence="6" id="KW-1185">Reference proteome</keyword>
<sequence length="104" mass="11884">MLANVLDLVALPCLQYGKTKKKFSKQSEGKSSKKLKKPKYEDLDQAILSWFHRQRQNNMPISGPLVKAKVENFAEELGLAAFKASKWLSSKSYQQHLMIGHFQC</sequence>
<dbReference type="STRING" id="151549.A0A4C1UN15"/>
<gene>
    <name evidence="5" type="primary">TIGD5</name>
    <name evidence="5" type="ORF">EVAR_94209_1</name>
</gene>
<evidence type="ECO:0000256" key="1">
    <source>
        <dbReference type="ARBA" id="ARBA00004123"/>
    </source>
</evidence>
<evidence type="ECO:0000256" key="3">
    <source>
        <dbReference type="SAM" id="MobiDB-lite"/>
    </source>
</evidence>
<protein>
    <submittedName>
        <fullName evidence="5">Tigger transposable element-derived protein 5</fullName>
    </submittedName>
</protein>
<dbReference type="Pfam" id="PF03221">
    <property type="entry name" value="HTH_Tnp_Tc5"/>
    <property type="match status" value="1"/>
</dbReference>
<dbReference type="Proteomes" id="UP000299102">
    <property type="component" value="Unassembled WGS sequence"/>
</dbReference>
<comment type="caution">
    <text evidence="5">The sequence shown here is derived from an EMBL/GenBank/DDBJ whole genome shotgun (WGS) entry which is preliminary data.</text>
</comment>
<comment type="subcellular location">
    <subcellularLocation>
        <location evidence="1">Nucleus</location>
    </subcellularLocation>
</comment>
<name>A0A4C1UN15_EUMVA</name>
<dbReference type="InterPro" id="IPR006600">
    <property type="entry name" value="HTH_CenpB_DNA-bd_dom"/>
</dbReference>
<organism evidence="5 6">
    <name type="scientific">Eumeta variegata</name>
    <name type="common">Bagworm moth</name>
    <name type="synonym">Eumeta japonica</name>
    <dbReference type="NCBI Taxonomy" id="151549"/>
    <lineage>
        <taxon>Eukaryota</taxon>
        <taxon>Metazoa</taxon>
        <taxon>Ecdysozoa</taxon>
        <taxon>Arthropoda</taxon>
        <taxon>Hexapoda</taxon>
        <taxon>Insecta</taxon>
        <taxon>Pterygota</taxon>
        <taxon>Neoptera</taxon>
        <taxon>Endopterygota</taxon>
        <taxon>Lepidoptera</taxon>
        <taxon>Glossata</taxon>
        <taxon>Ditrysia</taxon>
        <taxon>Tineoidea</taxon>
        <taxon>Psychidae</taxon>
        <taxon>Oiketicinae</taxon>
        <taxon>Eumeta</taxon>
    </lineage>
</organism>
<evidence type="ECO:0000313" key="6">
    <source>
        <dbReference type="Proteomes" id="UP000299102"/>
    </source>
</evidence>
<dbReference type="SUPFAM" id="SSF46689">
    <property type="entry name" value="Homeodomain-like"/>
    <property type="match status" value="1"/>
</dbReference>
<dbReference type="GO" id="GO:0003677">
    <property type="term" value="F:DNA binding"/>
    <property type="evidence" value="ECO:0007669"/>
    <property type="project" value="UniProtKB-KW"/>
</dbReference>
<dbReference type="GO" id="GO:0005634">
    <property type="term" value="C:nucleus"/>
    <property type="evidence" value="ECO:0007669"/>
    <property type="project" value="UniProtKB-SubCell"/>
</dbReference>
<evidence type="ECO:0000256" key="2">
    <source>
        <dbReference type="ARBA" id="ARBA00023125"/>
    </source>
</evidence>
<dbReference type="InterPro" id="IPR009057">
    <property type="entry name" value="Homeodomain-like_sf"/>
</dbReference>
<dbReference type="AlphaFoldDB" id="A0A4C1UN15"/>
<accession>A0A4C1UN15</accession>